<dbReference type="InterPro" id="IPR041492">
    <property type="entry name" value="HAD_2"/>
</dbReference>
<sequence length="234" mass="25897">MVYFINKLKKEVGIYYQMKYQVILWDMDGTLIDTSAGLFQSLKQAFLGLGMPEPSPELLKIFIGPPVSYIFKNYIGADEQTTQKAVQLFRSDYQASGIYNSVVYEGLVPLIEKMRENKMLIGVATLKPDSSAKWLLDYLKIDHLIDACQGSDDIKNITKAQTIEHCLERLGVSDKSKVVLIGDTSVDAAGAKEAGVDFIGVEYGCGGLKKAEKEKLGAAYIAADIADLEKFIFE</sequence>
<organism evidence="1 2">
    <name type="scientific">Youxingia wuxianensis</name>
    <dbReference type="NCBI Taxonomy" id="2763678"/>
    <lineage>
        <taxon>Bacteria</taxon>
        <taxon>Bacillati</taxon>
        <taxon>Bacillota</taxon>
        <taxon>Clostridia</taxon>
        <taxon>Eubacteriales</taxon>
        <taxon>Oscillospiraceae</taxon>
        <taxon>Youxingia</taxon>
    </lineage>
</organism>
<name>A0A926IH69_9FIRM</name>
<dbReference type="EMBL" id="JACRTD010000001">
    <property type="protein sequence ID" value="MBC8584398.1"/>
    <property type="molecule type" value="Genomic_DNA"/>
</dbReference>
<proteinExistence type="predicted"/>
<dbReference type="Pfam" id="PF13419">
    <property type="entry name" value="HAD_2"/>
    <property type="match status" value="1"/>
</dbReference>
<dbReference type="InterPro" id="IPR036412">
    <property type="entry name" value="HAD-like_sf"/>
</dbReference>
<accession>A0A926IH69</accession>
<dbReference type="GO" id="GO:0004713">
    <property type="term" value="F:protein tyrosine kinase activity"/>
    <property type="evidence" value="ECO:0007669"/>
    <property type="project" value="TreeGrafter"/>
</dbReference>
<dbReference type="PANTHER" id="PTHR43434:SF20">
    <property type="entry name" value="5'-NUCLEOTIDASE"/>
    <property type="match status" value="1"/>
</dbReference>
<dbReference type="SFLD" id="SFLDG01129">
    <property type="entry name" value="C1.5:_HAD__Beta-PGM__Phosphata"/>
    <property type="match status" value="1"/>
</dbReference>
<dbReference type="PANTHER" id="PTHR43434">
    <property type="entry name" value="PHOSPHOGLYCOLATE PHOSPHATASE"/>
    <property type="match status" value="1"/>
</dbReference>
<dbReference type="Proteomes" id="UP000623678">
    <property type="component" value="Unassembled WGS sequence"/>
</dbReference>
<dbReference type="GO" id="GO:0005829">
    <property type="term" value="C:cytosol"/>
    <property type="evidence" value="ECO:0007669"/>
    <property type="project" value="TreeGrafter"/>
</dbReference>
<dbReference type="Gene3D" id="1.10.150.240">
    <property type="entry name" value="Putative phosphatase, domain 2"/>
    <property type="match status" value="1"/>
</dbReference>
<comment type="caution">
    <text evidence="1">The sequence shown here is derived from an EMBL/GenBank/DDBJ whole genome shotgun (WGS) entry which is preliminary data.</text>
</comment>
<keyword evidence="1" id="KW-0378">Hydrolase</keyword>
<reference evidence="1" key="1">
    <citation type="submission" date="2020-08" db="EMBL/GenBank/DDBJ databases">
        <title>Genome public.</title>
        <authorList>
            <person name="Liu C."/>
            <person name="Sun Q."/>
        </authorList>
    </citation>
    <scope>NUCLEOTIDE SEQUENCE</scope>
    <source>
        <strain evidence="1">NSJ-64</strain>
    </source>
</reference>
<dbReference type="SFLD" id="SFLDS00003">
    <property type="entry name" value="Haloacid_Dehalogenase"/>
    <property type="match status" value="1"/>
</dbReference>
<dbReference type="AlphaFoldDB" id="A0A926IH69"/>
<dbReference type="InterPro" id="IPR023214">
    <property type="entry name" value="HAD_sf"/>
</dbReference>
<evidence type="ECO:0000313" key="2">
    <source>
        <dbReference type="Proteomes" id="UP000623678"/>
    </source>
</evidence>
<dbReference type="InterPro" id="IPR050155">
    <property type="entry name" value="HAD-like_hydrolase_sf"/>
</dbReference>
<dbReference type="GO" id="GO:0016787">
    <property type="term" value="F:hydrolase activity"/>
    <property type="evidence" value="ECO:0007669"/>
    <property type="project" value="UniProtKB-KW"/>
</dbReference>
<dbReference type="SUPFAM" id="SSF56784">
    <property type="entry name" value="HAD-like"/>
    <property type="match status" value="1"/>
</dbReference>
<protein>
    <submittedName>
        <fullName evidence="1">HAD hydrolase-like protein</fullName>
    </submittedName>
</protein>
<dbReference type="Gene3D" id="3.40.50.1000">
    <property type="entry name" value="HAD superfamily/HAD-like"/>
    <property type="match status" value="1"/>
</dbReference>
<evidence type="ECO:0000313" key="1">
    <source>
        <dbReference type="EMBL" id="MBC8584398.1"/>
    </source>
</evidence>
<dbReference type="InterPro" id="IPR023198">
    <property type="entry name" value="PGP-like_dom2"/>
</dbReference>
<keyword evidence="2" id="KW-1185">Reference proteome</keyword>
<gene>
    <name evidence="1" type="ORF">H8705_02215</name>
</gene>